<evidence type="ECO:0000259" key="1">
    <source>
        <dbReference type="Pfam" id="PF00561"/>
    </source>
</evidence>
<dbReference type="GO" id="GO:0042952">
    <property type="term" value="P:beta-ketoadipate pathway"/>
    <property type="evidence" value="ECO:0007669"/>
    <property type="project" value="InterPro"/>
</dbReference>
<dbReference type="AlphaFoldDB" id="A0A975H298"/>
<accession>A0A975H298</accession>
<dbReference type="PRINTS" id="PR00111">
    <property type="entry name" value="ABHYDROLASE"/>
</dbReference>
<sequence length="266" mass="27839">MPIAPTAPARLNYELHGAPDAPLLILAHSLGSDLSMWDEQADALAAYFRVLRYDARGHGRSGAPPGPYTLPDMGQDVIALMDHLQAPRAHFCGLSMGGLVGQWLALHHPRRLSSLAACNTAARVGTAQGWAGRAAQVQQLGMPALAAQVVPRWFSPDFAQAAPARMAALQAVFSDTPAHGYIATCQALAEADLRGRLGEIATPTLVVGGTHDLSTPPAQAHELAHGIAGAELVLLPTGHLSNVEQPADFNAALLAFLQQAGEGATR</sequence>
<keyword evidence="2" id="KW-0378">Hydrolase</keyword>
<dbReference type="InterPro" id="IPR050471">
    <property type="entry name" value="AB_hydrolase"/>
</dbReference>
<feature type="domain" description="AB hydrolase-1" evidence="1">
    <location>
        <begin position="22"/>
        <end position="245"/>
    </location>
</feature>
<name>A0A975H298_9BURK</name>
<dbReference type="PANTHER" id="PTHR43433:SF5">
    <property type="entry name" value="AB HYDROLASE-1 DOMAIN-CONTAINING PROTEIN"/>
    <property type="match status" value="1"/>
</dbReference>
<evidence type="ECO:0000313" key="3">
    <source>
        <dbReference type="Proteomes" id="UP000663903"/>
    </source>
</evidence>
<dbReference type="Gene3D" id="3.40.50.1820">
    <property type="entry name" value="alpha/beta hydrolase"/>
    <property type="match status" value="1"/>
</dbReference>
<keyword evidence="3" id="KW-1185">Reference proteome</keyword>
<dbReference type="RefSeq" id="WP_208008207.1">
    <property type="nucleotide sequence ID" value="NZ_CP071796.1"/>
</dbReference>
<dbReference type="InterPro" id="IPR029058">
    <property type="entry name" value="AB_hydrolase_fold"/>
</dbReference>
<protein>
    <submittedName>
        <fullName evidence="2">3-oxoadipate enol-lactonase</fullName>
        <ecNumber evidence="2">3.1.1.24</ecNumber>
    </submittedName>
</protein>
<organism evidence="2 3">
    <name type="scientific">Ottowia testudinis</name>
    <dbReference type="NCBI Taxonomy" id="2816950"/>
    <lineage>
        <taxon>Bacteria</taxon>
        <taxon>Pseudomonadati</taxon>
        <taxon>Pseudomonadota</taxon>
        <taxon>Betaproteobacteria</taxon>
        <taxon>Burkholderiales</taxon>
        <taxon>Comamonadaceae</taxon>
        <taxon>Ottowia</taxon>
    </lineage>
</organism>
<dbReference type="InterPro" id="IPR026968">
    <property type="entry name" value="PcaD/CatD"/>
</dbReference>
<dbReference type="SUPFAM" id="SSF53474">
    <property type="entry name" value="alpha/beta-Hydrolases"/>
    <property type="match status" value="1"/>
</dbReference>
<dbReference type="EC" id="3.1.1.24" evidence="2"/>
<gene>
    <name evidence="2" type="primary">pcaD</name>
    <name evidence="2" type="ORF">J1M35_16350</name>
</gene>
<dbReference type="KEGG" id="otd:J1M35_16350"/>
<dbReference type="PANTHER" id="PTHR43433">
    <property type="entry name" value="HYDROLASE, ALPHA/BETA FOLD FAMILY PROTEIN"/>
    <property type="match status" value="1"/>
</dbReference>
<proteinExistence type="predicted"/>
<dbReference type="Proteomes" id="UP000663903">
    <property type="component" value="Chromosome"/>
</dbReference>
<dbReference type="InterPro" id="IPR000073">
    <property type="entry name" value="AB_hydrolase_1"/>
</dbReference>
<dbReference type="NCBIfam" id="TIGR02427">
    <property type="entry name" value="protocat_pcaD"/>
    <property type="match status" value="1"/>
</dbReference>
<evidence type="ECO:0000313" key="2">
    <source>
        <dbReference type="EMBL" id="QTD44643.1"/>
    </source>
</evidence>
<dbReference type="EMBL" id="CP071796">
    <property type="protein sequence ID" value="QTD44643.1"/>
    <property type="molecule type" value="Genomic_DNA"/>
</dbReference>
<reference evidence="2" key="1">
    <citation type="submission" date="2021-03" db="EMBL/GenBank/DDBJ databases">
        <title>Ottowia sp. 27C isolated from the cloaca of a Giant Asian pond turtle (Heosemys grandis).</title>
        <authorList>
            <person name="Spergser J."/>
            <person name="Busse H.-J."/>
        </authorList>
    </citation>
    <scope>NUCLEOTIDE SEQUENCE</scope>
    <source>
        <strain evidence="2">27C</strain>
    </source>
</reference>
<dbReference type="Pfam" id="PF00561">
    <property type="entry name" value="Abhydrolase_1"/>
    <property type="match status" value="1"/>
</dbReference>
<dbReference type="GO" id="GO:0047570">
    <property type="term" value="F:3-oxoadipate enol-lactonase activity"/>
    <property type="evidence" value="ECO:0007669"/>
    <property type="project" value="UniProtKB-EC"/>
</dbReference>